<dbReference type="SUPFAM" id="SSF69593">
    <property type="entry name" value="Glycerol-3-phosphate (1)-acyltransferase"/>
    <property type="match status" value="1"/>
</dbReference>
<sequence length="293" mass="32366">MSIIDKNTQPFDEQAALQAHIEDVLGVTAPSGTALNVLHRVVHTVFKPVVVGAEKIPERPCLFVGNHSLFALDGYLLGPIFFNDLGRFVRGLADRFLFASPKLGEFLKDYGCALGHPQVCSALMEAGQDIMVFPGGAHEAVKPASEIYQLQWRERYGFVRLAAQHGYTIVPFGTVGPDELYGHLLEGQDIPDSPLGTLLKRLGVLNENTRPDMLPPLPVGALGTLIPKPHRIYMGFGEPIDLSRYAGRTPTKRQQQKIRGEVAEQIEEQIAQMMVVRARNRGNEGLLRRLLTI</sequence>
<dbReference type="PANTHER" id="PTHR22753">
    <property type="entry name" value="TRANSMEMBRANE PROTEIN 68"/>
    <property type="match status" value="1"/>
</dbReference>
<reference evidence="2 3" key="1">
    <citation type="submission" date="2019-04" db="EMBL/GenBank/DDBJ databases">
        <title>Taxonomy of novel Haliea sp. from mangrove soil of West Coast of India.</title>
        <authorList>
            <person name="Verma A."/>
            <person name="Kumar P."/>
            <person name="Krishnamurthi S."/>
        </authorList>
    </citation>
    <scope>NUCLEOTIDE SEQUENCE [LARGE SCALE GENOMIC DNA]</scope>
    <source>
        <strain evidence="2 3">SAOS-164</strain>
    </source>
</reference>
<dbReference type="InterPro" id="IPR002123">
    <property type="entry name" value="Plipid/glycerol_acylTrfase"/>
</dbReference>
<dbReference type="Pfam" id="PF01553">
    <property type="entry name" value="Acyltransferase"/>
    <property type="match status" value="1"/>
</dbReference>
<dbReference type="Proteomes" id="UP000298050">
    <property type="component" value="Unassembled WGS sequence"/>
</dbReference>
<dbReference type="AlphaFoldDB" id="A0A4Z0M710"/>
<keyword evidence="2" id="KW-0808">Transferase</keyword>
<proteinExistence type="predicted"/>
<feature type="domain" description="Phospholipid/glycerol acyltransferase" evidence="1">
    <location>
        <begin position="49"/>
        <end position="173"/>
    </location>
</feature>
<dbReference type="OrthoDB" id="5496738at2"/>
<dbReference type="RefSeq" id="WP_135441318.1">
    <property type="nucleotide sequence ID" value="NZ_SRLE01000004.1"/>
</dbReference>
<dbReference type="PANTHER" id="PTHR22753:SF14">
    <property type="entry name" value="MONOACYLGLYCEROL_DIACYLGLYCEROL O-ACYLTRANSFERASE"/>
    <property type="match status" value="1"/>
</dbReference>
<gene>
    <name evidence="2" type="ORF">E4634_04010</name>
</gene>
<organism evidence="2 3">
    <name type="scientific">Mangrovimicrobium sediminis</name>
    <dbReference type="NCBI Taxonomy" id="2562682"/>
    <lineage>
        <taxon>Bacteria</taxon>
        <taxon>Pseudomonadati</taxon>
        <taxon>Pseudomonadota</taxon>
        <taxon>Gammaproteobacteria</taxon>
        <taxon>Cellvibrionales</taxon>
        <taxon>Halieaceae</taxon>
        <taxon>Mangrovimicrobium</taxon>
    </lineage>
</organism>
<evidence type="ECO:0000313" key="3">
    <source>
        <dbReference type="Proteomes" id="UP000298050"/>
    </source>
</evidence>
<dbReference type="CDD" id="cd07987">
    <property type="entry name" value="LPLAT_MGAT-like"/>
    <property type="match status" value="1"/>
</dbReference>
<keyword evidence="2" id="KW-0012">Acyltransferase</keyword>
<evidence type="ECO:0000259" key="1">
    <source>
        <dbReference type="Pfam" id="PF01553"/>
    </source>
</evidence>
<dbReference type="EMBL" id="SRLE01000004">
    <property type="protein sequence ID" value="TGD75177.1"/>
    <property type="molecule type" value="Genomic_DNA"/>
</dbReference>
<accession>A0A4Z0M710</accession>
<name>A0A4Z0M710_9GAMM</name>
<evidence type="ECO:0000313" key="2">
    <source>
        <dbReference type="EMBL" id="TGD75177.1"/>
    </source>
</evidence>
<protein>
    <submittedName>
        <fullName evidence="2">Acyltransferase family protein</fullName>
    </submittedName>
</protein>
<comment type="caution">
    <text evidence="2">The sequence shown here is derived from an EMBL/GenBank/DDBJ whole genome shotgun (WGS) entry which is preliminary data.</text>
</comment>
<keyword evidence="3" id="KW-1185">Reference proteome</keyword>
<dbReference type="GO" id="GO:0016746">
    <property type="term" value="F:acyltransferase activity"/>
    <property type="evidence" value="ECO:0007669"/>
    <property type="project" value="UniProtKB-KW"/>
</dbReference>
<dbReference type="GO" id="GO:0016020">
    <property type="term" value="C:membrane"/>
    <property type="evidence" value="ECO:0007669"/>
    <property type="project" value="TreeGrafter"/>
</dbReference>